<evidence type="ECO:0000256" key="2">
    <source>
        <dbReference type="ARBA" id="ARBA00022801"/>
    </source>
</evidence>
<dbReference type="Gene3D" id="3.40.50.1000">
    <property type="entry name" value="HAD superfamily/HAD-like"/>
    <property type="match status" value="1"/>
</dbReference>
<reference evidence="9" key="2">
    <citation type="submission" date="2023-06" db="EMBL/GenBank/DDBJ databases">
        <authorList>
            <person name="Swenson N.G."/>
            <person name="Wegrzyn J.L."/>
            <person name="Mcevoy S.L."/>
        </authorList>
    </citation>
    <scope>NUCLEOTIDE SEQUENCE</scope>
    <source>
        <strain evidence="9">NS2018</strain>
        <tissue evidence="9">Leaf</tissue>
    </source>
</reference>
<dbReference type="GO" id="GO:0005634">
    <property type="term" value="C:nucleus"/>
    <property type="evidence" value="ECO:0007669"/>
    <property type="project" value="UniProtKB-SubCell"/>
</dbReference>
<dbReference type="InterPro" id="IPR001357">
    <property type="entry name" value="BRCT_dom"/>
</dbReference>
<evidence type="ECO:0000256" key="6">
    <source>
        <dbReference type="RuleBase" id="RU366066"/>
    </source>
</evidence>
<reference evidence="9" key="1">
    <citation type="journal article" date="2022" name="Plant J.">
        <title>Strategies of tolerance reflected in two North American maple genomes.</title>
        <authorList>
            <person name="McEvoy S.L."/>
            <person name="Sezen U.U."/>
            <person name="Trouern-Trend A."/>
            <person name="McMahon S.M."/>
            <person name="Schaberg P.G."/>
            <person name="Yang J."/>
            <person name="Wegrzyn J.L."/>
            <person name="Swenson N.G."/>
        </authorList>
    </citation>
    <scope>NUCLEOTIDE SEQUENCE</scope>
    <source>
        <strain evidence="9">NS2018</strain>
    </source>
</reference>
<dbReference type="EC" id="3.1.3.16" evidence="6"/>
<dbReference type="CDD" id="cd07521">
    <property type="entry name" value="HAD_FCP1-like"/>
    <property type="match status" value="1"/>
</dbReference>
<dbReference type="NCBIfam" id="TIGR02250">
    <property type="entry name" value="FCP1_euk"/>
    <property type="match status" value="1"/>
</dbReference>
<dbReference type="PANTHER" id="PTHR23081:SF36">
    <property type="entry name" value="RNA POLYMERASE II SUBUNIT A C-TERMINAL DOMAIN PHOSPHATASE"/>
    <property type="match status" value="1"/>
</dbReference>
<evidence type="ECO:0000259" key="7">
    <source>
        <dbReference type="PROSITE" id="PS50172"/>
    </source>
</evidence>
<accession>A0AA39SCE6</accession>
<dbReference type="SUPFAM" id="SSF52113">
    <property type="entry name" value="BRCT domain"/>
    <property type="match status" value="1"/>
</dbReference>
<feature type="domain" description="FCP1 homology" evidence="8">
    <location>
        <begin position="50"/>
        <end position="221"/>
    </location>
</feature>
<dbReference type="InterPro" id="IPR011947">
    <property type="entry name" value="FCP1_euk"/>
</dbReference>
<dbReference type="SMART" id="SM00292">
    <property type="entry name" value="BRCT"/>
    <property type="match status" value="1"/>
</dbReference>
<keyword evidence="2 6" id="KW-0378">Hydrolase</keyword>
<dbReference type="InterPro" id="IPR036420">
    <property type="entry name" value="BRCT_dom_sf"/>
</dbReference>
<dbReference type="GO" id="GO:0008420">
    <property type="term" value="F:RNA polymerase II CTD heptapeptide repeat phosphatase activity"/>
    <property type="evidence" value="ECO:0007669"/>
    <property type="project" value="UniProtKB-UniRule"/>
</dbReference>
<keyword evidence="3 6" id="KW-0539">Nucleus</keyword>
<dbReference type="Gene3D" id="3.40.50.10190">
    <property type="entry name" value="BRCT domain"/>
    <property type="match status" value="1"/>
</dbReference>
<evidence type="ECO:0000256" key="3">
    <source>
        <dbReference type="ARBA" id="ARBA00023242"/>
    </source>
</evidence>
<evidence type="ECO:0000256" key="5">
    <source>
        <dbReference type="ARBA" id="ARBA00048336"/>
    </source>
</evidence>
<evidence type="ECO:0000259" key="8">
    <source>
        <dbReference type="PROSITE" id="PS50969"/>
    </source>
</evidence>
<proteinExistence type="predicted"/>
<comment type="catalytic activity">
    <reaction evidence="5 6">
        <text>O-phospho-L-threonyl-[protein] + H2O = L-threonyl-[protein] + phosphate</text>
        <dbReference type="Rhea" id="RHEA:47004"/>
        <dbReference type="Rhea" id="RHEA-COMP:11060"/>
        <dbReference type="Rhea" id="RHEA-COMP:11605"/>
        <dbReference type="ChEBI" id="CHEBI:15377"/>
        <dbReference type="ChEBI" id="CHEBI:30013"/>
        <dbReference type="ChEBI" id="CHEBI:43474"/>
        <dbReference type="ChEBI" id="CHEBI:61977"/>
        <dbReference type="EC" id="3.1.3.16"/>
    </reaction>
</comment>
<name>A0AA39SCE6_ACESA</name>
<evidence type="ECO:0000256" key="4">
    <source>
        <dbReference type="ARBA" id="ARBA00047761"/>
    </source>
</evidence>
<dbReference type="SUPFAM" id="SSF56784">
    <property type="entry name" value="HAD-like"/>
    <property type="match status" value="1"/>
</dbReference>
<comment type="subcellular location">
    <subcellularLocation>
        <location evidence="1 6">Nucleus</location>
    </subcellularLocation>
</comment>
<protein>
    <recommendedName>
        <fullName evidence="6">RNA polymerase II C-terminal domain phosphatase-like</fullName>
        <ecNumber evidence="6">3.1.3.16</ecNumber>
    </recommendedName>
</protein>
<sequence length="358" mass="41625">MYVDMLDLFMECAQIVDDWHGVAFDYVQEGLMLTRDEITRLKDTNTKKLFDEKKLQLVIDLDHTLLHSKSVEKLTPEEKYLENIQTDSGGGGLLYKLESPERMVKLRPFVRNFLKEASTMFELYIFTMGSEFYAKQMAQLLDPQGNYFENRVISKDDLIDKGKKTLDLVLGQESGIIILDDDETVWPDHKENLITVFPYSYFSKKRKGKSYSEMKKDASNGALVFTIKFLRGIHGMFFNRNKSILPCNRDVRILMRILQSKVLKGCVIFFSGVDDDDECKECSDFVVKAKELGADCIDTLDSSSVTHVVSWTKTKAKATEDIGWAKKEKKFLVNQRWIYFSYLLWNREEEYRFPVVLK</sequence>
<dbReference type="AlphaFoldDB" id="A0AA39SCE6"/>
<dbReference type="SMART" id="SM00577">
    <property type="entry name" value="CPDc"/>
    <property type="match status" value="1"/>
</dbReference>
<dbReference type="InterPro" id="IPR004274">
    <property type="entry name" value="FCP1_dom"/>
</dbReference>
<evidence type="ECO:0000313" key="9">
    <source>
        <dbReference type="EMBL" id="KAK0586965.1"/>
    </source>
</evidence>
<dbReference type="EMBL" id="JAUESC010000382">
    <property type="protein sequence ID" value="KAK0586965.1"/>
    <property type="molecule type" value="Genomic_DNA"/>
</dbReference>
<comment type="function">
    <text evidence="6">This promotes the activity of RNA polymerase II.</text>
</comment>
<evidence type="ECO:0000256" key="1">
    <source>
        <dbReference type="ARBA" id="ARBA00004123"/>
    </source>
</evidence>
<dbReference type="PROSITE" id="PS50172">
    <property type="entry name" value="BRCT"/>
    <property type="match status" value="1"/>
</dbReference>
<comment type="caution">
    <text evidence="9">The sequence shown here is derived from an EMBL/GenBank/DDBJ whole genome shotgun (WGS) entry which is preliminary data.</text>
</comment>
<dbReference type="InterPro" id="IPR023214">
    <property type="entry name" value="HAD_sf"/>
</dbReference>
<dbReference type="InterPro" id="IPR036412">
    <property type="entry name" value="HAD-like_sf"/>
</dbReference>
<dbReference type="InterPro" id="IPR039189">
    <property type="entry name" value="Fcp1"/>
</dbReference>
<dbReference type="Pfam" id="PF03031">
    <property type="entry name" value="NIF"/>
    <property type="match status" value="1"/>
</dbReference>
<feature type="domain" description="BRCT" evidence="7">
    <location>
        <begin position="258"/>
        <end position="339"/>
    </location>
</feature>
<organism evidence="9 10">
    <name type="scientific">Acer saccharum</name>
    <name type="common">Sugar maple</name>
    <dbReference type="NCBI Taxonomy" id="4024"/>
    <lineage>
        <taxon>Eukaryota</taxon>
        <taxon>Viridiplantae</taxon>
        <taxon>Streptophyta</taxon>
        <taxon>Embryophyta</taxon>
        <taxon>Tracheophyta</taxon>
        <taxon>Spermatophyta</taxon>
        <taxon>Magnoliopsida</taxon>
        <taxon>eudicotyledons</taxon>
        <taxon>Gunneridae</taxon>
        <taxon>Pentapetalae</taxon>
        <taxon>rosids</taxon>
        <taxon>malvids</taxon>
        <taxon>Sapindales</taxon>
        <taxon>Sapindaceae</taxon>
        <taxon>Hippocastanoideae</taxon>
        <taxon>Acereae</taxon>
        <taxon>Acer</taxon>
    </lineage>
</organism>
<dbReference type="PANTHER" id="PTHR23081">
    <property type="entry name" value="RNA POLYMERASE II CTD PHOSPHATASE"/>
    <property type="match status" value="1"/>
</dbReference>
<dbReference type="Proteomes" id="UP001168877">
    <property type="component" value="Unassembled WGS sequence"/>
</dbReference>
<keyword evidence="10" id="KW-1185">Reference proteome</keyword>
<comment type="catalytic activity">
    <reaction evidence="4 6">
        <text>O-phospho-L-seryl-[protein] + H2O = L-seryl-[protein] + phosphate</text>
        <dbReference type="Rhea" id="RHEA:20629"/>
        <dbReference type="Rhea" id="RHEA-COMP:9863"/>
        <dbReference type="Rhea" id="RHEA-COMP:11604"/>
        <dbReference type="ChEBI" id="CHEBI:15377"/>
        <dbReference type="ChEBI" id="CHEBI:29999"/>
        <dbReference type="ChEBI" id="CHEBI:43474"/>
        <dbReference type="ChEBI" id="CHEBI:83421"/>
        <dbReference type="EC" id="3.1.3.16"/>
    </reaction>
</comment>
<gene>
    <name evidence="9" type="ORF">LWI29_015386</name>
</gene>
<evidence type="ECO:0000313" key="10">
    <source>
        <dbReference type="Proteomes" id="UP001168877"/>
    </source>
</evidence>
<dbReference type="PROSITE" id="PS50969">
    <property type="entry name" value="FCP1"/>
    <property type="match status" value="1"/>
</dbReference>